<dbReference type="EMBL" id="CAJZBQ010000024">
    <property type="protein sequence ID" value="CAG9320072.1"/>
    <property type="molecule type" value="Genomic_DNA"/>
</dbReference>
<feature type="repeat" description="TPR" evidence="3">
    <location>
        <begin position="100"/>
        <end position="133"/>
    </location>
</feature>
<dbReference type="PROSITE" id="PS50005">
    <property type="entry name" value="TPR"/>
    <property type="match status" value="1"/>
</dbReference>
<name>A0AAU9J710_9CILI</name>
<feature type="coiled-coil region" evidence="4">
    <location>
        <begin position="1"/>
        <end position="28"/>
    </location>
</feature>
<dbReference type="Gene3D" id="1.20.5.190">
    <property type="match status" value="1"/>
</dbReference>
<proteinExistence type="predicted"/>
<evidence type="ECO:0000313" key="6">
    <source>
        <dbReference type="EMBL" id="CAG9320072.1"/>
    </source>
</evidence>
<reference evidence="6" key="1">
    <citation type="submission" date="2021-09" db="EMBL/GenBank/DDBJ databases">
        <authorList>
            <consortium name="AG Swart"/>
            <person name="Singh M."/>
            <person name="Singh A."/>
            <person name="Seah K."/>
            <person name="Emmerich C."/>
        </authorList>
    </citation>
    <scope>NUCLEOTIDE SEQUENCE</scope>
    <source>
        <strain evidence="6">ATCC30299</strain>
    </source>
</reference>
<organism evidence="6 7">
    <name type="scientific">Blepharisma stoltei</name>
    <dbReference type="NCBI Taxonomy" id="1481888"/>
    <lineage>
        <taxon>Eukaryota</taxon>
        <taxon>Sar</taxon>
        <taxon>Alveolata</taxon>
        <taxon>Ciliophora</taxon>
        <taxon>Postciliodesmatophora</taxon>
        <taxon>Heterotrichea</taxon>
        <taxon>Heterotrichida</taxon>
        <taxon>Blepharismidae</taxon>
        <taxon>Blepharisma</taxon>
    </lineage>
</organism>
<accession>A0AAU9J710</accession>
<dbReference type="Gene3D" id="1.25.40.10">
    <property type="entry name" value="Tetratricopeptide repeat domain"/>
    <property type="match status" value="1"/>
</dbReference>
<comment type="caution">
    <text evidence="6">The sequence shown here is derived from an EMBL/GenBank/DDBJ whole genome shotgun (WGS) entry which is preliminary data.</text>
</comment>
<keyword evidence="1" id="KW-0677">Repeat</keyword>
<dbReference type="SUPFAM" id="SSF52540">
    <property type="entry name" value="P-loop containing nucleoside triphosphate hydrolases"/>
    <property type="match status" value="1"/>
</dbReference>
<dbReference type="PANTHER" id="PTHR45641">
    <property type="entry name" value="TETRATRICOPEPTIDE REPEAT PROTEIN (AFU_ORTHOLOGUE AFUA_6G03870)"/>
    <property type="match status" value="1"/>
</dbReference>
<feature type="coiled-coil region" evidence="4">
    <location>
        <begin position="113"/>
        <end position="147"/>
    </location>
</feature>
<sequence>MEISAAELAQLEKRILNLNRQAMNQLSEEKFGQSIKVLKEAESLLSSLADSQPFSKLLAITLNNYGCIYKRMKRPITALKYLKQASQYEKLEPIDRINLAGTYLNICAIYSDLGKHDLALAEAKKALELLKNNIENSENQITTLVIAYHNAGVQYEFMNKIQNAVDCYKAAWETSLDCLGMKHPLTTSMSKSFTDATEKSLNETARQTARQDFRTSNKIPPPQKISRNEGRNLNTTLPESRLPKIKYHTIRRKSQPSQDYGISHKKNMSVDVSRVKAALDPNHPIDIINVRFLTGDRLQPMFNHDYKHSLFLNTTISHDPPASRLNKSNIENKRISTAPLQKRPMKEALRNIGDHITKLQNRLDDFNNLVKPLRDINEENRTDSTFSRYSIDTLLYQRNQAAIKIQAAFRGFRIRNNEALRIKSKKTVRIVHPPSRAMNMPDKGSPISVSEIAGFDLIRKNHDKSISGLYEGNKNSDYANKNTEKKKINGEENNPQVNAAILIQKHIRKFICRSIYKNILGAIVFLQAWIRGYLTRKRIKINKDSL</sequence>
<dbReference type="SMART" id="SM00015">
    <property type="entry name" value="IQ"/>
    <property type="match status" value="3"/>
</dbReference>
<keyword evidence="2 3" id="KW-0802">TPR repeat</keyword>
<protein>
    <submittedName>
        <fullName evidence="6">Uncharacterized protein</fullName>
    </submittedName>
</protein>
<dbReference type="InterPro" id="IPR000048">
    <property type="entry name" value="IQ_motif_EF-hand-BS"/>
</dbReference>
<dbReference type="SMART" id="SM00028">
    <property type="entry name" value="TPR"/>
    <property type="match status" value="3"/>
</dbReference>
<dbReference type="PANTHER" id="PTHR45641:SF19">
    <property type="entry name" value="NEPHROCYSTIN-3"/>
    <property type="match status" value="1"/>
</dbReference>
<evidence type="ECO:0000256" key="5">
    <source>
        <dbReference type="SAM" id="MobiDB-lite"/>
    </source>
</evidence>
<dbReference type="PROSITE" id="PS50096">
    <property type="entry name" value="IQ"/>
    <property type="match status" value="2"/>
</dbReference>
<feature type="region of interest" description="Disordered" evidence="5">
    <location>
        <begin position="202"/>
        <end position="236"/>
    </location>
</feature>
<dbReference type="InterPro" id="IPR019734">
    <property type="entry name" value="TPR_rpt"/>
</dbReference>
<keyword evidence="7" id="KW-1185">Reference proteome</keyword>
<gene>
    <name evidence="6" type="ORF">BSTOLATCC_MIC25310</name>
</gene>
<dbReference type="InterPro" id="IPR027417">
    <property type="entry name" value="P-loop_NTPase"/>
</dbReference>
<dbReference type="SUPFAM" id="SSF48452">
    <property type="entry name" value="TPR-like"/>
    <property type="match status" value="1"/>
</dbReference>
<evidence type="ECO:0000256" key="2">
    <source>
        <dbReference type="ARBA" id="ARBA00022803"/>
    </source>
</evidence>
<evidence type="ECO:0000256" key="1">
    <source>
        <dbReference type="ARBA" id="ARBA00022737"/>
    </source>
</evidence>
<evidence type="ECO:0000256" key="3">
    <source>
        <dbReference type="PROSITE-ProRule" id="PRU00339"/>
    </source>
</evidence>
<dbReference type="InterPro" id="IPR011990">
    <property type="entry name" value="TPR-like_helical_dom_sf"/>
</dbReference>
<dbReference type="Pfam" id="PF00612">
    <property type="entry name" value="IQ"/>
    <property type="match status" value="3"/>
</dbReference>
<dbReference type="Proteomes" id="UP001162131">
    <property type="component" value="Unassembled WGS sequence"/>
</dbReference>
<dbReference type="CDD" id="cd23767">
    <property type="entry name" value="IQCD"/>
    <property type="match status" value="1"/>
</dbReference>
<evidence type="ECO:0000256" key="4">
    <source>
        <dbReference type="SAM" id="Coils"/>
    </source>
</evidence>
<dbReference type="AlphaFoldDB" id="A0AAU9J710"/>
<evidence type="ECO:0000313" key="7">
    <source>
        <dbReference type="Proteomes" id="UP001162131"/>
    </source>
</evidence>
<keyword evidence="4" id="KW-0175">Coiled coil</keyword>